<dbReference type="PANTHER" id="PTHR28055">
    <property type="entry name" value="ALTERED INHERITANCE OF MITOCHONDRIA PROTEIN 41, MITOCHONDRIAL"/>
    <property type="match status" value="1"/>
</dbReference>
<evidence type="ECO:0000313" key="1">
    <source>
        <dbReference type="EMBL" id="CVK15740.1"/>
    </source>
</evidence>
<dbReference type="Gene3D" id="1.10.10.410">
    <property type="match status" value="1"/>
</dbReference>
<dbReference type="SUPFAM" id="SSF89095">
    <property type="entry name" value="GatB/YqeY motif"/>
    <property type="match status" value="1"/>
</dbReference>
<dbReference type="RefSeq" id="WP_055424967.1">
    <property type="nucleotide sequence ID" value="NZ_FCOR01000003.1"/>
</dbReference>
<protein>
    <recommendedName>
        <fullName evidence="3">GatB/YqeY domain-containing protein</fullName>
    </recommendedName>
</protein>
<dbReference type="OrthoDB" id="9788127at2"/>
<keyword evidence="2" id="KW-1185">Reference proteome</keyword>
<name>A0A0X3AMX6_9FLAO</name>
<dbReference type="InterPro" id="IPR023168">
    <property type="entry name" value="GatB_Yqey_C_2"/>
</dbReference>
<evidence type="ECO:0008006" key="3">
    <source>
        <dbReference type="Google" id="ProtNLM"/>
    </source>
</evidence>
<dbReference type="Pfam" id="PF09424">
    <property type="entry name" value="YqeY"/>
    <property type="match status" value="1"/>
</dbReference>
<dbReference type="Proteomes" id="UP000182761">
    <property type="component" value="Unassembled WGS sequence"/>
</dbReference>
<dbReference type="EMBL" id="FCOR01000003">
    <property type="protein sequence ID" value="CVK15740.1"/>
    <property type="molecule type" value="Genomic_DNA"/>
</dbReference>
<reference evidence="1 2" key="1">
    <citation type="submission" date="2016-01" db="EMBL/GenBank/DDBJ databases">
        <authorList>
            <person name="McClelland M."/>
            <person name="Jain A."/>
            <person name="Saraogi P."/>
            <person name="Mendelson R."/>
            <person name="Westerman R."/>
            <person name="SanMiguel P."/>
            <person name="Csonka L."/>
        </authorList>
    </citation>
    <scope>NUCLEOTIDE SEQUENCE [LARGE SCALE GENOMIC DNA]</scope>
    <source>
        <strain evidence="1 2">R-53146</strain>
    </source>
</reference>
<dbReference type="PANTHER" id="PTHR28055:SF1">
    <property type="entry name" value="ALTERED INHERITANCE OF MITOCHONDRIA PROTEIN 41, MITOCHONDRIAL"/>
    <property type="match status" value="1"/>
</dbReference>
<gene>
    <name evidence="1" type="ORF">Ga0061079_10350</name>
</gene>
<dbReference type="GO" id="GO:0016884">
    <property type="term" value="F:carbon-nitrogen ligase activity, with glutamine as amido-N-donor"/>
    <property type="evidence" value="ECO:0007669"/>
    <property type="project" value="InterPro"/>
</dbReference>
<sequence>MSLETKIMNAMKIAMKDKDKVALESLRAIKSQLLLLKTDGKTEAISPDQEIALLQRLVKQRKEAYEQFLTNNRNELAENELAQAKVIEQFLPTQLTLEELEKELRKIIAETGAQDIKDLGKVMGIASKKLQGKSEGKTISETVRKLLS</sequence>
<organism evidence="1 2">
    <name type="scientific">Apibacter mensalis</name>
    <dbReference type="NCBI Taxonomy" id="1586267"/>
    <lineage>
        <taxon>Bacteria</taxon>
        <taxon>Pseudomonadati</taxon>
        <taxon>Bacteroidota</taxon>
        <taxon>Flavobacteriia</taxon>
        <taxon>Flavobacteriales</taxon>
        <taxon>Weeksellaceae</taxon>
        <taxon>Apibacter</taxon>
    </lineage>
</organism>
<dbReference type="Gene3D" id="1.10.1510.10">
    <property type="entry name" value="Uncharacterised protein YqeY/AIM41 PF09424, N-terminal domain"/>
    <property type="match status" value="1"/>
</dbReference>
<evidence type="ECO:0000313" key="2">
    <source>
        <dbReference type="Proteomes" id="UP000182761"/>
    </source>
</evidence>
<dbReference type="InterPro" id="IPR019004">
    <property type="entry name" value="YqeY/Aim41"/>
</dbReference>
<accession>A0A0X3AMX6</accession>
<dbReference type="AlphaFoldDB" id="A0A0X3AMX6"/>
<dbReference type="InterPro" id="IPR042184">
    <property type="entry name" value="YqeY/Aim41_N"/>
</dbReference>
<proteinExistence type="predicted"/>
<dbReference type="STRING" id="1586267.GCA_001418685_00572"/>
<dbReference type="InterPro" id="IPR003789">
    <property type="entry name" value="Asn/Gln_tRNA_amidoTrase-B-like"/>
</dbReference>